<gene>
    <name evidence="3" type="ORF">ACFOWD_04515</name>
</gene>
<feature type="compositionally biased region" description="Polar residues" evidence="1">
    <location>
        <begin position="410"/>
        <end position="419"/>
    </location>
</feature>
<dbReference type="InterPro" id="IPR047767">
    <property type="entry name" value="PSP1-like"/>
</dbReference>
<dbReference type="InterPro" id="IPR007557">
    <property type="entry name" value="PSP1_C"/>
</dbReference>
<protein>
    <submittedName>
        <fullName evidence="3">Stage 0 sporulation family protein</fullName>
    </submittedName>
</protein>
<organism evidence="3 4">
    <name type="scientific">Polaribacter marinivivus</name>
    <dbReference type="NCBI Taxonomy" id="1524260"/>
    <lineage>
        <taxon>Bacteria</taxon>
        <taxon>Pseudomonadati</taxon>
        <taxon>Bacteroidota</taxon>
        <taxon>Flavobacteriia</taxon>
        <taxon>Flavobacteriales</taxon>
        <taxon>Flavobacteriaceae</taxon>
    </lineage>
</organism>
<dbReference type="RefSeq" id="WP_377408473.1">
    <property type="nucleotide sequence ID" value="NZ_JBHSCY010000001.1"/>
</dbReference>
<dbReference type="NCBIfam" id="NF041131">
    <property type="entry name" value="RicT_YaaT_fam"/>
    <property type="match status" value="1"/>
</dbReference>
<proteinExistence type="predicted"/>
<dbReference type="PANTHER" id="PTHR43830:SF3">
    <property type="entry name" value="PROTEIN PSP1"/>
    <property type="match status" value="1"/>
</dbReference>
<name>A0ABV8R6P6_9FLAO</name>
<feature type="domain" description="PSP1 C-terminal" evidence="2">
    <location>
        <begin position="119"/>
        <end position="204"/>
    </location>
</feature>
<evidence type="ECO:0000256" key="1">
    <source>
        <dbReference type="SAM" id="MobiDB-lite"/>
    </source>
</evidence>
<feature type="compositionally biased region" description="Low complexity" evidence="1">
    <location>
        <begin position="436"/>
        <end position="446"/>
    </location>
</feature>
<evidence type="ECO:0000313" key="4">
    <source>
        <dbReference type="Proteomes" id="UP001595826"/>
    </source>
</evidence>
<dbReference type="Pfam" id="PF04468">
    <property type="entry name" value="PSP1"/>
    <property type="match status" value="1"/>
</dbReference>
<accession>A0ABV8R6P6</accession>
<evidence type="ECO:0000313" key="3">
    <source>
        <dbReference type="EMBL" id="MFC4268160.1"/>
    </source>
</evidence>
<feature type="compositionally biased region" description="Basic residues" evidence="1">
    <location>
        <begin position="420"/>
        <end position="435"/>
    </location>
</feature>
<comment type="caution">
    <text evidence="3">The sequence shown here is derived from an EMBL/GenBank/DDBJ whole genome shotgun (WGS) entry which is preliminary data.</text>
</comment>
<keyword evidence="4" id="KW-1185">Reference proteome</keyword>
<feature type="region of interest" description="Disordered" evidence="1">
    <location>
        <begin position="364"/>
        <end position="446"/>
    </location>
</feature>
<dbReference type="PROSITE" id="PS51411">
    <property type="entry name" value="PSP1_C"/>
    <property type="match status" value="1"/>
</dbReference>
<evidence type="ECO:0000259" key="2">
    <source>
        <dbReference type="PROSITE" id="PS51411"/>
    </source>
</evidence>
<dbReference type="PANTHER" id="PTHR43830">
    <property type="entry name" value="PROTEIN PSP1"/>
    <property type="match status" value="1"/>
</dbReference>
<reference evidence="4" key="1">
    <citation type="journal article" date="2019" name="Int. J. Syst. Evol. Microbiol.">
        <title>The Global Catalogue of Microorganisms (GCM) 10K type strain sequencing project: providing services to taxonomists for standard genome sequencing and annotation.</title>
        <authorList>
            <consortium name="The Broad Institute Genomics Platform"/>
            <consortium name="The Broad Institute Genome Sequencing Center for Infectious Disease"/>
            <person name="Wu L."/>
            <person name="Ma J."/>
        </authorList>
    </citation>
    <scope>NUCLEOTIDE SEQUENCE [LARGE SCALE GENOMIC DNA]</scope>
    <source>
        <strain evidence="4">CECT 8655</strain>
    </source>
</reference>
<feature type="compositionally biased region" description="Basic residues" evidence="1">
    <location>
        <begin position="369"/>
        <end position="382"/>
    </location>
</feature>
<dbReference type="EMBL" id="JBHSCY010000001">
    <property type="protein sequence ID" value="MFC4268160.1"/>
    <property type="molecule type" value="Genomic_DNA"/>
</dbReference>
<dbReference type="Proteomes" id="UP001595826">
    <property type="component" value="Unassembled WGS sequence"/>
</dbReference>
<sequence>MACGSCGTTENGVPRGCKSNGNCGTGTCGSGSEKLAVFDWLSNMTLPSGQERFDIFEVRFKNGRKHFFRNVDNLTISMGDVIAVEGNPGHDIGIVSLAGELVKVQMKKRNVPIDSEDIKKIYRKATQKDIDIWQQARAREEETQKRGREILGRLGLQMKLSDVEFQGDGNKATFYYTADARVDFRQLIRDLASAFSIRVEMKQVGARQEAARLGGVGSCGRELCCSTWLTDFRKVTTAAARYQQLSLNPLKLAGQCGKLKCCLNFELDTYLDALKPFPKQDVVLKTEKGDAAFVKMDIFKKYLWYTYKEERTKWFRLTLDQVQEIIALNKQNKKSSSLEDYESDIEIPEKVDFEDAVGQDSLTRFDVPKKRKRNNRNKKRRPATAAVASSENKEDKKQQPRKKVNHQKSTDNSSASKTVNKNKNRRRNFKNKRNNQFKNGNNSQEK</sequence>